<evidence type="ECO:0000313" key="10">
    <source>
        <dbReference type="Proteomes" id="UP001209257"/>
    </source>
</evidence>
<feature type="transmembrane region" description="Helical" evidence="7">
    <location>
        <begin position="431"/>
        <end position="453"/>
    </location>
</feature>
<keyword evidence="3" id="KW-1003">Cell membrane</keyword>
<keyword evidence="2" id="KW-0813">Transport</keyword>
<accession>A0ABT2VQ81</accession>
<evidence type="ECO:0000256" key="5">
    <source>
        <dbReference type="ARBA" id="ARBA00022989"/>
    </source>
</evidence>
<feature type="transmembrane region" description="Helical" evidence="7">
    <location>
        <begin position="12"/>
        <end position="36"/>
    </location>
</feature>
<dbReference type="InterPro" id="IPR011701">
    <property type="entry name" value="MFS"/>
</dbReference>
<reference evidence="10" key="1">
    <citation type="submission" date="2023-07" db="EMBL/GenBank/DDBJ databases">
        <title>Study on multiphase classification of strain Alteromonas salexigens isolated from the Yellow Sea.</title>
        <authorList>
            <person name="Sun L."/>
        </authorList>
    </citation>
    <scope>NUCLEOTIDE SEQUENCE [LARGE SCALE GENOMIC DNA]</scope>
    <source>
        <strain evidence="10">ASW11-19</strain>
    </source>
</reference>
<feature type="transmembrane region" description="Helical" evidence="7">
    <location>
        <begin position="162"/>
        <end position="184"/>
    </location>
</feature>
<organism evidence="9 10">
    <name type="scientific">Alteromonas salexigens</name>
    <dbReference type="NCBI Taxonomy" id="2982530"/>
    <lineage>
        <taxon>Bacteria</taxon>
        <taxon>Pseudomonadati</taxon>
        <taxon>Pseudomonadota</taxon>
        <taxon>Gammaproteobacteria</taxon>
        <taxon>Alteromonadales</taxon>
        <taxon>Alteromonadaceae</taxon>
        <taxon>Alteromonas/Salinimonas group</taxon>
        <taxon>Alteromonas</taxon>
    </lineage>
</organism>
<evidence type="ECO:0000256" key="7">
    <source>
        <dbReference type="SAM" id="Phobius"/>
    </source>
</evidence>
<evidence type="ECO:0000256" key="1">
    <source>
        <dbReference type="ARBA" id="ARBA00004651"/>
    </source>
</evidence>
<sequence>MFSLDRRTAVALLVAGALFIEILDATIITTALPIIARDFGVPAAHLSVGVSSYLVAVTIFIPISGYMADRFGARHIFIAALCTFMLASVLCALAENVYSFTAARLLQGIGGAMMVPVGRLVVLRDVPKERLVKAVAILTWPALGAPLLGPVLGGWIATHWGWPWIFLINLPLGLIALTGALLLLKNYRVDTGPFDWRGFLLCGAGFGTLMAGLELLSSMNASRIAPWLLVATGILLLVLAVKYLLGAPAPLLTFRAMQKKTFRVTVLGGSVIRIAMSSTPFLIPLMLQLGLGYTAVEAGTMLLWLFAGNLAIKPATTRIMNLFGFKRILIVNAVAIAAGFMALGLVTAATPTWLLGLILFISGMNRSVHLTVLNTLNFADIPHTQMRDANTLSAVLMQMNRGLGITVGALALALASYLAGGSNAQPDLMHFHLAMLFMGGLALVSIIDSLRLAPNAGNAVLK</sequence>
<dbReference type="InterPro" id="IPR020846">
    <property type="entry name" value="MFS_dom"/>
</dbReference>
<keyword evidence="10" id="KW-1185">Reference proteome</keyword>
<gene>
    <name evidence="9" type="ORF">OCL06_12815</name>
</gene>
<feature type="transmembrane region" description="Helical" evidence="7">
    <location>
        <begin position="324"/>
        <end position="347"/>
    </location>
</feature>
<evidence type="ECO:0000256" key="2">
    <source>
        <dbReference type="ARBA" id="ARBA00022448"/>
    </source>
</evidence>
<dbReference type="Gene3D" id="1.20.1250.20">
    <property type="entry name" value="MFS general substrate transporter like domains"/>
    <property type="match status" value="1"/>
</dbReference>
<name>A0ABT2VQ81_9ALTE</name>
<keyword evidence="4 7" id="KW-0812">Transmembrane</keyword>
<dbReference type="PANTHER" id="PTHR42718">
    <property type="entry name" value="MAJOR FACILITATOR SUPERFAMILY MULTIDRUG TRANSPORTER MFSC"/>
    <property type="match status" value="1"/>
</dbReference>
<feature type="transmembrane region" description="Helical" evidence="7">
    <location>
        <begin position="104"/>
        <end position="122"/>
    </location>
</feature>
<feature type="transmembrane region" description="Helical" evidence="7">
    <location>
        <begin position="266"/>
        <end position="287"/>
    </location>
</feature>
<feature type="transmembrane region" description="Helical" evidence="7">
    <location>
        <begin position="400"/>
        <end position="419"/>
    </location>
</feature>
<dbReference type="Pfam" id="PF07690">
    <property type="entry name" value="MFS_1"/>
    <property type="match status" value="1"/>
</dbReference>
<comment type="subcellular location">
    <subcellularLocation>
        <location evidence="1">Cell membrane</location>
        <topology evidence="1">Multi-pass membrane protein</topology>
    </subcellularLocation>
</comment>
<keyword evidence="6 7" id="KW-0472">Membrane</keyword>
<dbReference type="RefSeq" id="WP_262995172.1">
    <property type="nucleotide sequence ID" value="NZ_JAOTJC010000012.1"/>
</dbReference>
<protein>
    <submittedName>
        <fullName evidence="9">MFS transporter</fullName>
    </submittedName>
</protein>
<feature type="transmembrane region" description="Helical" evidence="7">
    <location>
        <begin position="293"/>
        <end position="312"/>
    </location>
</feature>
<feature type="transmembrane region" description="Helical" evidence="7">
    <location>
        <begin position="76"/>
        <end position="98"/>
    </location>
</feature>
<evidence type="ECO:0000256" key="4">
    <source>
        <dbReference type="ARBA" id="ARBA00022692"/>
    </source>
</evidence>
<feature type="transmembrane region" description="Helical" evidence="7">
    <location>
        <begin position="196"/>
        <end position="218"/>
    </location>
</feature>
<evidence type="ECO:0000313" key="9">
    <source>
        <dbReference type="EMBL" id="MCU7555470.1"/>
    </source>
</evidence>
<dbReference type="PANTHER" id="PTHR42718:SF46">
    <property type="entry name" value="BLR6921 PROTEIN"/>
    <property type="match status" value="1"/>
</dbReference>
<evidence type="ECO:0000259" key="8">
    <source>
        <dbReference type="PROSITE" id="PS50850"/>
    </source>
</evidence>
<feature type="transmembrane region" description="Helical" evidence="7">
    <location>
        <begin position="134"/>
        <end position="156"/>
    </location>
</feature>
<dbReference type="SUPFAM" id="SSF103473">
    <property type="entry name" value="MFS general substrate transporter"/>
    <property type="match status" value="1"/>
</dbReference>
<feature type="transmembrane region" description="Helical" evidence="7">
    <location>
        <begin position="224"/>
        <end position="245"/>
    </location>
</feature>
<evidence type="ECO:0000256" key="6">
    <source>
        <dbReference type="ARBA" id="ARBA00023136"/>
    </source>
</evidence>
<dbReference type="InterPro" id="IPR036259">
    <property type="entry name" value="MFS_trans_sf"/>
</dbReference>
<evidence type="ECO:0000256" key="3">
    <source>
        <dbReference type="ARBA" id="ARBA00022475"/>
    </source>
</evidence>
<comment type="caution">
    <text evidence="9">The sequence shown here is derived from an EMBL/GenBank/DDBJ whole genome shotgun (WGS) entry which is preliminary data.</text>
</comment>
<dbReference type="PROSITE" id="PS50850">
    <property type="entry name" value="MFS"/>
    <property type="match status" value="1"/>
</dbReference>
<feature type="transmembrane region" description="Helical" evidence="7">
    <location>
        <begin position="42"/>
        <end position="64"/>
    </location>
</feature>
<proteinExistence type="predicted"/>
<feature type="domain" description="Major facilitator superfamily (MFS) profile" evidence="8">
    <location>
        <begin position="10"/>
        <end position="457"/>
    </location>
</feature>
<dbReference type="Gene3D" id="1.20.1720.10">
    <property type="entry name" value="Multidrug resistance protein D"/>
    <property type="match status" value="1"/>
</dbReference>
<dbReference type="EMBL" id="JAOTJC010000012">
    <property type="protein sequence ID" value="MCU7555470.1"/>
    <property type="molecule type" value="Genomic_DNA"/>
</dbReference>
<dbReference type="Proteomes" id="UP001209257">
    <property type="component" value="Unassembled WGS sequence"/>
</dbReference>
<keyword evidence="5 7" id="KW-1133">Transmembrane helix</keyword>
<dbReference type="PRINTS" id="PR01036">
    <property type="entry name" value="TCRTETB"/>
</dbReference>